<evidence type="ECO:0000313" key="13">
    <source>
        <dbReference type="Proteomes" id="UP000324585"/>
    </source>
</evidence>
<keyword evidence="5 9" id="KW-0067">ATP-binding</keyword>
<dbReference type="PANTHER" id="PTHR11361">
    <property type="entry name" value="DNA MISMATCH REPAIR PROTEIN MUTS FAMILY MEMBER"/>
    <property type="match status" value="1"/>
</dbReference>
<comment type="function">
    <text evidence="9">Component of the post-replicative DNA mismatch repair system (MMR).</text>
</comment>
<keyword evidence="8" id="KW-0539">Nucleus</keyword>
<feature type="region of interest" description="Disordered" evidence="10">
    <location>
        <begin position="1076"/>
        <end position="1097"/>
    </location>
</feature>
<dbReference type="SMART" id="SM00533">
    <property type="entry name" value="MUTSd"/>
    <property type="match status" value="1"/>
</dbReference>
<dbReference type="GO" id="GO:0006298">
    <property type="term" value="P:mismatch repair"/>
    <property type="evidence" value="ECO:0007669"/>
    <property type="project" value="InterPro"/>
</dbReference>
<accession>A0A5J4Z067</accession>
<feature type="domain" description="DNA mismatch repair proteins mutS family" evidence="11">
    <location>
        <begin position="932"/>
        <end position="948"/>
    </location>
</feature>
<dbReference type="Pfam" id="PF00488">
    <property type="entry name" value="MutS_V"/>
    <property type="match status" value="1"/>
</dbReference>
<dbReference type="InterPro" id="IPR045076">
    <property type="entry name" value="MutS"/>
</dbReference>
<dbReference type="SUPFAM" id="SSF48334">
    <property type="entry name" value="DNA repair protein MutS, domain III"/>
    <property type="match status" value="1"/>
</dbReference>
<evidence type="ECO:0000256" key="4">
    <source>
        <dbReference type="ARBA" id="ARBA00022763"/>
    </source>
</evidence>
<evidence type="ECO:0000256" key="1">
    <source>
        <dbReference type="ARBA" id="ARBA00004123"/>
    </source>
</evidence>
<dbReference type="InterPro" id="IPR007861">
    <property type="entry name" value="DNA_mismatch_repair_MutS_clamp"/>
</dbReference>
<evidence type="ECO:0000256" key="6">
    <source>
        <dbReference type="ARBA" id="ARBA00023125"/>
    </source>
</evidence>
<dbReference type="InterPro" id="IPR016151">
    <property type="entry name" value="DNA_mismatch_repair_MutS_N"/>
</dbReference>
<organism evidence="12 13">
    <name type="scientific">Porphyridium purpureum</name>
    <name type="common">Red alga</name>
    <name type="synonym">Porphyridium cruentum</name>
    <dbReference type="NCBI Taxonomy" id="35688"/>
    <lineage>
        <taxon>Eukaryota</taxon>
        <taxon>Rhodophyta</taxon>
        <taxon>Bangiophyceae</taxon>
        <taxon>Porphyridiales</taxon>
        <taxon>Porphyridiaceae</taxon>
        <taxon>Porphyridium</taxon>
    </lineage>
</organism>
<dbReference type="Gene3D" id="3.40.1170.10">
    <property type="entry name" value="DNA repair protein MutS, domain I"/>
    <property type="match status" value="1"/>
</dbReference>
<dbReference type="InterPro" id="IPR027417">
    <property type="entry name" value="P-loop_NTPase"/>
</dbReference>
<dbReference type="GO" id="GO:0005634">
    <property type="term" value="C:nucleus"/>
    <property type="evidence" value="ECO:0007669"/>
    <property type="project" value="UniProtKB-SubCell"/>
</dbReference>
<dbReference type="GO" id="GO:0006312">
    <property type="term" value="P:mitotic recombination"/>
    <property type="evidence" value="ECO:0007669"/>
    <property type="project" value="TreeGrafter"/>
</dbReference>
<dbReference type="Gene3D" id="3.40.50.300">
    <property type="entry name" value="P-loop containing nucleotide triphosphate hydrolases"/>
    <property type="match status" value="1"/>
</dbReference>
<evidence type="ECO:0000256" key="2">
    <source>
        <dbReference type="ARBA" id="ARBA00007094"/>
    </source>
</evidence>
<dbReference type="EMBL" id="VRMN01000002">
    <property type="protein sequence ID" value="KAA8496452.1"/>
    <property type="molecule type" value="Genomic_DNA"/>
</dbReference>
<keyword evidence="6 9" id="KW-0238">DNA-binding</keyword>
<keyword evidence="7 9" id="KW-0234">DNA repair</keyword>
<comment type="subcellular location">
    <subcellularLocation>
        <location evidence="1">Nucleus</location>
    </subcellularLocation>
</comment>
<dbReference type="OMA" id="INMHAAR"/>
<dbReference type="InterPro" id="IPR000432">
    <property type="entry name" value="DNA_mismatch_repair_MutS_C"/>
</dbReference>
<feature type="region of interest" description="Disordered" evidence="10">
    <location>
        <begin position="1"/>
        <end position="75"/>
    </location>
</feature>
<feature type="compositionally biased region" description="Low complexity" evidence="10">
    <location>
        <begin position="28"/>
        <end position="37"/>
    </location>
</feature>
<dbReference type="Pfam" id="PF01624">
    <property type="entry name" value="MutS_I"/>
    <property type="match status" value="1"/>
</dbReference>
<dbReference type="OrthoDB" id="10252754at2759"/>
<evidence type="ECO:0000256" key="7">
    <source>
        <dbReference type="ARBA" id="ARBA00023204"/>
    </source>
</evidence>
<dbReference type="InterPro" id="IPR036187">
    <property type="entry name" value="DNA_mismatch_repair_MutS_sf"/>
</dbReference>
<feature type="compositionally biased region" description="Polar residues" evidence="10">
    <location>
        <begin position="1088"/>
        <end position="1097"/>
    </location>
</feature>
<dbReference type="SUPFAM" id="SSF55271">
    <property type="entry name" value="DNA repair protein MutS, domain I"/>
    <property type="match status" value="1"/>
</dbReference>
<dbReference type="InterPro" id="IPR036678">
    <property type="entry name" value="MutS_con_dom_sf"/>
</dbReference>
<dbReference type="GO" id="GO:0005524">
    <property type="term" value="F:ATP binding"/>
    <property type="evidence" value="ECO:0007669"/>
    <property type="project" value="UniProtKB-UniRule"/>
</dbReference>
<comment type="caution">
    <text evidence="12">The sequence shown here is derived from an EMBL/GenBank/DDBJ whole genome shotgun (WGS) entry which is preliminary data.</text>
</comment>
<dbReference type="GO" id="GO:0030983">
    <property type="term" value="F:mismatched DNA binding"/>
    <property type="evidence" value="ECO:0007669"/>
    <property type="project" value="UniProtKB-UniRule"/>
</dbReference>
<evidence type="ECO:0000256" key="5">
    <source>
        <dbReference type="ARBA" id="ARBA00022840"/>
    </source>
</evidence>
<evidence type="ECO:0000313" key="12">
    <source>
        <dbReference type="EMBL" id="KAA8496452.1"/>
    </source>
</evidence>
<gene>
    <name evidence="12" type="ORF">FVE85_0181</name>
</gene>
<evidence type="ECO:0000256" key="9">
    <source>
        <dbReference type="PIRNR" id="PIRNR037677"/>
    </source>
</evidence>
<dbReference type="Gene3D" id="3.30.420.110">
    <property type="entry name" value="MutS, connector domain"/>
    <property type="match status" value="1"/>
</dbReference>
<protein>
    <recommendedName>
        <fullName evidence="9">DNA mismatch repair protein</fullName>
    </recommendedName>
</protein>
<dbReference type="PIRSF" id="PIRSF037677">
    <property type="entry name" value="DNA_mis_repair_Msh6"/>
    <property type="match status" value="1"/>
</dbReference>
<dbReference type="SMART" id="SM00534">
    <property type="entry name" value="MUTSac"/>
    <property type="match status" value="1"/>
</dbReference>
<dbReference type="InterPro" id="IPR017261">
    <property type="entry name" value="DNA_mismatch_repair_MutS/MSH"/>
</dbReference>
<reference evidence="13" key="1">
    <citation type="journal article" date="2019" name="Nat. Commun.">
        <title>Expansion of phycobilisome linker gene families in mesophilic red algae.</title>
        <authorList>
            <person name="Lee J."/>
            <person name="Kim D."/>
            <person name="Bhattacharya D."/>
            <person name="Yoon H.S."/>
        </authorList>
    </citation>
    <scope>NUCLEOTIDE SEQUENCE [LARGE SCALE GENOMIC DNA]</scope>
    <source>
        <strain evidence="13">CCMP 1328</strain>
    </source>
</reference>
<dbReference type="PANTHER" id="PTHR11361:SF122">
    <property type="entry name" value="DNA MISMATCH REPAIR PROTEIN MSH3"/>
    <property type="match status" value="1"/>
</dbReference>
<sequence>MGRGRERSAEPAQHTAKPRQLLISRFFAPAAPAAPAGRAREREETSPVATKQPQQENVVDARGTEEVCERGVRTSSSDLKRQWPILHQSAEPAAAKKPRLEKEVPVDVESTLSTRDPDLRRRFVEKLRDFKPAWEKVAAGETLASLAPQPRSHLKLTPLEEQVEQIRRCNRNTVLVVQVGYKYRLFGADAQLASRVCGLFAYVDHNFLTVSFPVHRVLFYVRKLVLAGARVGIVRQIETPALKKKAAAASCSSASTTFERKLTDLFTRSTMVGLLDEDNVDDQDEAIETGSRPNCSFLVGLYQDEGTGKLGMLAVDSANGDVLYDEFFERSDVVFDQLDARMHALDVVELLLLKDHVTPRLESYVKQYKKLMPHIRVERVDIDFDVQPNLGTAAPFPQTVWPCVEACRKYLCDFQLDRALEYATDFSVFRSSAELRMDRNVISHLDILGHPSSTGGSLLGHMSRGCRTSFGKRCMKFWILKPLVNALHIRARLGRVDAVRNTIRQGSDSRQFQAMHAALAKCPDLERAVVKIHHLKCSPAELVQTLSWLVRLLRLAQKLAKSNELPLDVDQEGDGDANECLMGMALKSSGLIQYLETCLGLLDTEMAMKKRSKGDSSETSPDPAIELKPDQFAQLFRGRAVESISQGMLLKNHHPELSAYFEHVATIDRLHAQGDKCLMQLERVRTAIGKELKRTVDWKKVATEEFLIEIPLRDAPRVPSSWKRINQTKSVVRFRTTETSTAMQALNETREQLGLEAAATWRAFLVLVNAEYVAIRSLVRALGAFDATCALAVVSLTPGYVRPEIFDENSTPAGLQAMQARHPIVEQSMTFVPNDVRLGLALDKTSDACDPRCLIVTGPNMGGKSTYMRMVAMLAIMAQMGSYVPANSMALSPFDAIYARMGATDNIASGRSTFMTEMNDMAHIMHSASERSLLIIDELGRGTATHDGSAIAAASLEYIVQSMQSCCLFVTHYPNVVAQMCRRDVRTCSAMYMAFLQEERESADMPPRITFLYRLTAGIADCSYGLNVARLAGLPEDIVQFAGKKSEELERDVYRRETCAIVETLLLNAEISPTQNHSLSVSPRDVMASQTIGGSES</sequence>
<proteinExistence type="inferred from homology"/>
<dbReference type="PROSITE" id="PS00486">
    <property type="entry name" value="DNA_MISMATCH_REPAIR_2"/>
    <property type="match status" value="1"/>
</dbReference>
<evidence type="ECO:0000256" key="10">
    <source>
        <dbReference type="SAM" id="MobiDB-lite"/>
    </source>
</evidence>
<dbReference type="GO" id="GO:0140664">
    <property type="term" value="F:ATP-dependent DNA damage sensor activity"/>
    <property type="evidence" value="ECO:0007669"/>
    <property type="project" value="InterPro"/>
</dbReference>
<evidence type="ECO:0000256" key="8">
    <source>
        <dbReference type="ARBA" id="ARBA00023242"/>
    </source>
</evidence>
<dbReference type="InterPro" id="IPR007695">
    <property type="entry name" value="DNA_mismatch_repair_MutS-lik_N"/>
</dbReference>
<keyword evidence="3 9" id="KW-0547">Nucleotide-binding</keyword>
<dbReference type="AlphaFoldDB" id="A0A5J4Z067"/>
<dbReference type="Pfam" id="PF05190">
    <property type="entry name" value="MutS_IV"/>
    <property type="match status" value="1"/>
</dbReference>
<feature type="compositionally biased region" description="Basic and acidic residues" evidence="10">
    <location>
        <begin position="62"/>
        <end position="72"/>
    </location>
</feature>
<dbReference type="InterPro" id="IPR007696">
    <property type="entry name" value="DNA_mismatch_repair_MutS_core"/>
</dbReference>
<dbReference type="SUPFAM" id="SSF52540">
    <property type="entry name" value="P-loop containing nucleoside triphosphate hydrolases"/>
    <property type="match status" value="1"/>
</dbReference>
<comment type="similarity">
    <text evidence="2">Belongs to the DNA mismatch repair MutS family. MSH3 subfamily.</text>
</comment>
<feature type="compositionally biased region" description="Polar residues" evidence="10">
    <location>
        <begin position="47"/>
        <end position="57"/>
    </location>
</feature>
<name>A0A5J4Z067_PORPP</name>
<dbReference type="Gene3D" id="1.10.1420.10">
    <property type="match status" value="2"/>
</dbReference>
<evidence type="ECO:0000256" key="3">
    <source>
        <dbReference type="ARBA" id="ARBA00022741"/>
    </source>
</evidence>
<dbReference type="Pfam" id="PF05192">
    <property type="entry name" value="MutS_III"/>
    <property type="match status" value="1"/>
</dbReference>
<keyword evidence="4 9" id="KW-0227">DNA damage</keyword>
<keyword evidence="13" id="KW-1185">Reference proteome</keyword>
<evidence type="ECO:0000259" key="11">
    <source>
        <dbReference type="PROSITE" id="PS00486"/>
    </source>
</evidence>
<dbReference type="Proteomes" id="UP000324585">
    <property type="component" value="Unassembled WGS sequence"/>
</dbReference>